<dbReference type="Gene3D" id="2.30.170.20">
    <property type="entry name" value="Ribosomal protein L24e"/>
    <property type="match status" value="1"/>
</dbReference>
<dbReference type="EMBL" id="GDID01004712">
    <property type="protein sequence ID" value="JAP91894.1"/>
    <property type="molecule type" value="Transcribed_RNA"/>
</dbReference>
<dbReference type="Pfam" id="PF01246">
    <property type="entry name" value="Ribosomal_L24e"/>
    <property type="match status" value="1"/>
</dbReference>
<dbReference type="PROSITE" id="PS01073">
    <property type="entry name" value="RIBOSOMAL_L24E"/>
    <property type="match status" value="1"/>
</dbReference>
<reference evidence="3" key="1">
    <citation type="submission" date="2015-07" db="EMBL/GenBank/DDBJ databases">
        <title>Adaptation to a free-living lifestyle via gene acquisitions in the diplomonad Trepomonas sp. PC1.</title>
        <authorList>
            <person name="Xu F."/>
            <person name="Jerlstrom-Hultqvist J."/>
            <person name="Kolisko M."/>
            <person name="Simpson A.G.B."/>
            <person name="Roger A.J."/>
            <person name="Svard S.G."/>
            <person name="Andersson J.O."/>
        </authorList>
    </citation>
    <scope>NUCLEOTIDE SEQUENCE</scope>
    <source>
        <strain evidence="3">PC1</strain>
    </source>
</reference>
<dbReference type="InterPro" id="IPR000988">
    <property type="entry name" value="Ribosomal_eL24-rel_N"/>
</dbReference>
<dbReference type="SUPFAM" id="SSF57716">
    <property type="entry name" value="Glucocorticoid receptor-like (DNA-binding domain)"/>
    <property type="match status" value="1"/>
</dbReference>
<keyword evidence="3" id="KW-0687">Ribonucleoprotein</keyword>
<accession>A0A146K7I7</accession>
<dbReference type="GO" id="GO:0005840">
    <property type="term" value="C:ribosome"/>
    <property type="evidence" value="ECO:0007669"/>
    <property type="project" value="UniProtKB-KW"/>
</dbReference>
<dbReference type="AlphaFoldDB" id="A0A146K7I7"/>
<dbReference type="InterPro" id="IPR023442">
    <property type="entry name" value="Ribosomal_eL24_CS"/>
</dbReference>
<dbReference type="InterPro" id="IPR038630">
    <property type="entry name" value="L24e/L24_sf"/>
</dbReference>
<evidence type="ECO:0000256" key="1">
    <source>
        <dbReference type="ARBA" id="ARBA00005647"/>
    </source>
</evidence>
<feature type="domain" description="Large ribosomal subunit protein eL24-related N-terminal" evidence="2">
    <location>
        <begin position="4"/>
        <end position="64"/>
    </location>
</feature>
<comment type="similarity">
    <text evidence="1">Belongs to the eukaryotic ribosomal protein eL24 family.</text>
</comment>
<name>A0A146K7I7_9EUKA</name>
<dbReference type="CDD" id="cd00472">
    <property type="entry name" value="Ribosomal_L24e_L24"/>
    <property type="match status" value="1"/>
</dbReference>
<gene>
    <name evidence="3" type="ORF">TPC1_16342</name>
</gene>
<protein>
    <submittedName>
        <fullName evidence="3">Ribosomal protein L24</fullName>
    </submittedName>
</protein>
<keyword evidence="3" id="KW-0689">Ribosomal protein</keyword>
<organism evidence="3">
    <name type="scientific">Trepomonas sp. PC1</name>
    <dbReference type="NCBI Taxonomy" id="1076344"/>
    <lineage>
        <taxon>Eukaryota</taxon>
        <taxon>Metamonada</taxon>
        <taxon>Diplomonadida</taxon>
        <taxon>Hexamitidae</taxon>
        <taxon>Hexamitinae</taxon>
        <taxon>Trepomonas</taxon>
    </lineage>
</organism>
<evidence type="ECO:0000313" key="3">
    <source>
        <dbReference type="EMBL" id="JAP91894.1"/>
    </source>
</evidence>
<sequence>MVLTTTCNYSGRQILPGYGKRFAKNDKSIHIFLSGKCAAHYTHKWNPRKVAWTIVNRRSRGKDLVIQSKSKASKKAVVSTRTYAGINSAKLDELRKKFADLKK</sequence>
<evidence type="ECO:0000259" key="2">
    <source>
        <dbReference type="Pfam" id="PF01246"/>
    </source>
</evidence>
<proteinExistence type="inferred from homology"/>